<dbReference type="OrthoDB" id="5281164at2759"/>
<dbReference type="PROSITE" id="PS50181">
    <property type="entry name" value="FBOX"/>
    <property type="match status" value="1"/>
</dbReference>
<evidence type="ECO:0000313" key="2">
    <source>
        <dbReference type="EMBL" id="CAD2173029.1"/>
    </source>
</evidence>
<evidence type="ECO:0000313" key="3">
    <source>
        <dbReference type="Proteomes" id="UP000580250"/>
    </source>
</evidence>
<comment type="caution">
    <text evidence="2">The sequence shown here is derived from an EMBL/GenBank/DDBJ whole genome shotgun (WGS) entry which is preliminary data.</text>
</comment>
<evidence type="ECO:0000259" key="1">
    <source>
        <dbReference type="PROSITE" id="PS50181"/>
    </source>
</evidence>
<gene>
    <name evidence="2" type="ORF">MENT_LOCUS24615</name>
</gene>
<dbReference type="EMBL" id="CAJEWN010000210">
    <property type="protein sequence ID" value="CAD2173029.1"/>
    <property type="molecule type" value="Genomic_DNA"/>
</dbReference>
<sequence length="275" mass="32854">MFYSLPIEVQLDVLKCLNFNQLFSFKQINFYSLNLINKYENGLARMYFSWLEIGYYNFISFQEKGYKIIVPESVTSEFILNDQLLEKWKAAIARSIPLYLVYDIEEYDEFAEFSICLVRPKFLLKLPNIPKNIEEMLIIRFWLEQLFKCAFREGSFGEIVLNPEMINLLFDNDKTIPLQFNTKYFSNNLFENNTVENILKFVSNHLTSTDLKLNLQYVEDVEQYINILFNILTNEGNKFHKIYLRSFKVASLHDLLIEVNCLFDSTPEYRHLKYR</sequence>
<reference evidence="2 3" key="1">
    <citation type="submission" date="2020-08" db="EMBL/GenBank/DDBJ databases">
        <authorList>
            <person name="Koutsovoulos G."/>
            <person name="Danchin GJ E."/>
        </authorList>
    </citation>
    <scope>NUCLEOTIDE SEQUENCE [LARGE SCALE GENOMIC DNA]</scope>
</reference>
<organism evidence="2 3">
    <name type="scientific">Meloidogyne enterolobii</name>
    <name type="common">Root-knot nematode worm</name>
    <name type="synonym">Meloidogyne mayaguensis</name>
    <dbReference type="NCBI Taxonomy" id="390850"/>
    <lineage>
        <taxon>Eukaryota</taxon>
        <taxon>Metazoa</taxon>
        <taxon>Ecdysozoa</taxon>
        <taxon>Nematoda</taxon>
        <taxon>Chromadorea</taxon>
        <taxon>Rhabditida</taxon>
        <taxon>Tylenchina</taxon>
        <taxon>Tylenchomorpha</taxon>
        <taxon>Tylenchoidea</taxon>
        <taxon>Meloidogynidae</taxon>
        <taxon>Meloidogyninae</taxon>
        <taxon>Meloidogyne</taxon>
    </lineage>
</organism>
<protein>
    <recommendedName>
        <fullName evidence="1">F-box domain-containing protein</fullName>
    </recommendedName>
</protein>
<accession>A0A6V7VDH3</accession>
<dbReference type="Proteomes" id="UP000580250">
    <property type="component" value="Unassembled WGS sequence"/>
</dbReference>
<feature type="domain" description="F-box" evidence="1">
    <location>
        <begin position="1"/>
        <end position="46"/>
    </location>
</feature>
<dbReference type="InterPro" id="IPR001810">
    <property type="entry name" value="F-box_dom"/>
</dbReference>
<name>A0A6V7VDH3_MELEN</name>
<dbReference type="AlphaFoldDB" id="A0A6V7VDH3"/>
<proteinExistence type="predicted"/>